<evidence type="ECO:0000256" key="1">
    <source>
        <dbReference type="SAM" id="Phobius"/>
    </source>
</evidence>
<dbReference type="PATRIC" id="fig|913848.6.peg.1567"/>
<reference evidence="2 3" key="1">
    <citation type="journal article" date="2015" name="Genome Announc.">
        <title>Expanding the biotechnology potential of lactobacilli through comparative genomics of 213 strains and associated genera.</title>
        <authorList>
            <person name="Sun Z."/>
            <person name="Harris H.M."/>
            <person name="McCann A."/>
            <person name="Guo C."/>
            <person name="Argimon S."/>
            <person name="Zhang W."/>
            <person name="Yang X."/>
            <person name="Jeffery I.B."/>
            <person name="Cooney J.C."/>
            <person name="Kagawa T.F."/>
            <person name="Liu W."/>
            <person name="Song Y."/>
            <person name="Salvetti E."/>
            <person name="Wrobel A."/>
            <person name="Rasinkangas P."/>
            <person name="Parkhill J."/>
            <person name="Rea M.C."/>
            <person name="O'Sullivan O."/>
            <person name="Ritari J."/>
            <person name="Douillard F.P."/>
            <person name="Paul Ross R."/>
            <person name="Yang R."/>
            <person name="Briner A.E."/>
            <person name="Felis G.E."/>
            <person name="de Vos W.M."/>
            <person name="Barrangou R."/>
            <person name="Klaenhammer T.R."/>
            <person name="Caufield P.W."/>
            <person name="Cui Y."/>
            <person name="Zhang H."/>
            <person name="O'Toole P.W."/>
        </authorList>
    </citation>
    <scope>NUCLEOTIDE SEQUENCE [LARGE SCALE GENOMIC DNA]</scope>
    <source>
        <strain evidence="2 3">DSM 20001</strain>
    </source>
</reference>
<evidence type="ECO:0000313" key="2">
    <source>
        <dbReference type="EMBL" id="KRK15875.1"/>
    </source>
</evidence>
<keyword evidence="1" id="KW-0812">Transmembrane</keyword>
<dbReference type="Proteomes" id="UP000051181">
    <property type="component" value="Unassembled WGS sequence"/>
</dbReference>
<evidence type="ECO:0000313" key="3">
    <source>
        <dbReference type="Proteomes" id="UP000051181"/>
    </source>
</evidence>
<dbReference type="PROSITE" id="PS51257">
    <property type="entry name" value="PROKAR_LIPOPROTEIN"/>
    <property type="match status" value="1"/>
</dbReference>
<feature type="transmembrane region" description="Helical" evidence="1">
    <location>
        <begin position="15"/>
        <end position="36"/>
    </location>
</feature>
<gene>
    <name evidence="2" type="ORF">FD22_GL001529</name>
</gene>
<accession>A0A0R1F6D6</accession>
<organism evidence="2 3">
    <name type="scientific">Loigolactobacillus coryniformis subsp. coryniformis KCTC 3167 = DSM 20001</name>
    <dbReference type="NCBI Taxonomy" id="913848"/>
    <lineage>
        <taxon>Bacteria</taxon>
        <taxon>Bacillati</taxon>
        <taxon>Bacillota</taxon>
        <taxon>Bacilli</taxon>
        <taxon>Lactobacillales</taxon>
        <taxon>Lactobacillaceae</taxon>
        <taxon>Loigolactobacillus</taxon>
    </lineage>
</organism>
<dbReference type="EMBL" id="AZCN01000040">
    <property type="protein sequence ID" value="KRK15875.1"/>
    <property type="molecule type" value="Genomic_DNA"/>
</dbReference>
<name>A0A0R1F6D6_9LACO</name>
<dbReference type="AlphaFoldDB" id="A0A0R1F6D6"/>
<protein>
    <submittedName>
        <fullName evidence="2">Uncharacterized protein</fullName>
    </submittedName>
</protein>
<dbReference type="GeneID" id="65916954"/>
<feature type="transmembrane region" description="Helical" evidence="1">
    <location>
        <begin position="48"/>
        <end position="68"/>
    </location>
</feature>
<keyword evidence="1" id="KW-0472">Membrane</keyword>
<proteinExistence type="predicted"/>
<feature type="transmembrane region" description="Helical" evidence="1">
    <location>
        <begin position="88"/>
        <end position="110"/>
    </location>
</feature>
<comment type="caution">
    <text evidence="2">The sequence shown here is derived from an EMBL/GenBank/DDBJ whole genome shotgun (WGS) entry which is preliminary data.</text>
</comment>
<sequence>MKISLLKLPGLYDTLFMLFLLLSCAVLGIGHILPLFHVDNFMAARAALLSHLAIFTWIGIGLHLISYLRAFQIPAMLLANIAGIGAFLIFWLLPSVALVPSLLLIGAILLTQKTAKHKARLHQASPQEQNSSY</sequence>
<keyword evidence="1" id="KW-1133">Transmembrane helix</keyword>
<dbReference type="RefSeq" id="WP_010010101.1">
    <property type="nucleotide sequence ID" value="NZ_AZCN01000040.1"/>
</dbReference>